<dbReference type="VEuPathDB" id="VectorBase:LLONM1_005836"/>
<feature type="chain" id="PRO_5008405430" evidence="2">
    <location>
        <begin position="19"/>
        <end position="422"/>
    </location>
</feature>
<dbReference type="AlphaFoldDB" id="A0A1B0C816"/>
<keyword evidence="2" id="KW-0732">Signal</keyword>
<proteinExistence type="predicted"/>
<evidence type="ECO:0000313" key="4">
    <source>
        <dbReference type="Proteomes" id="UP000092461"/>
    </source>
</evidence>
<name>A0A1B0C816_LUTLO</name>
<keyword evidence="1" id="KW-1133">Transmembrane helix</keyword>
<evidence type="ECO:0000313" key="3">
    <source>
        <dbReference type="EnsemblMetazoa" id="LLOJ000029-PA"/>
    </source>
</evidence>
<dbReference type="Proteomes" id="UP000092461">
    <property type="component" value="Unassembled WGS sequence"/>
</dbReference>
<organism evidence="3 4">
    <name type="scientific">Lutzomyia longipalpis</name>
    <name type="common">Sand fly</name>
    <dbReference type="NCBI Taxonomy" id="7200"/>
    <lineage>
        <taxon>Eukaryota</taxon>
        <taxon>Metazoa</taxon>
        <taxon>Ecdysozoa</taxon>
        <taxon>Arthropoda</taxon>
        <taxon>Hexapoda</taxon>
        <taxon>Insecta</taxon>
        <taxon>Pterygota</taxon>
        <taxon>Neoptera</taxon>
        <taxon>Endopterygota</taxon>
        <taxon>Diptera</taxon>
        <taxon>Nematocera</taxon>
        <taxon>Psychodoidea</taxon>
        <taxon>Psychodidae</taxon>
        <taxon>Lutzomyia</taxon>
        <taxon>Lutzomyia</taxon>
    </lineage>
</organism>
<keyword evidence="1" id="KW-0472">Membrane</keyword>
<evidence type="ECO:0000256" key="2">
    <source>
        <dbReference type="SAM" id="SignalP"/>
    </source>
</evidence>
<evidence type="ECO:0000256" key="1">
    <source>
        <dbReference type="SAM" id="Phobius"/>
    </source>
</evidence>
<keyword evidence="4" id="KW-1185">Reference proteome</keyword>
<protein>
    <submittedName>
        <fullName evidence="3">Uncharacterized protein</fullName>
    </submittedName>
</protein>
<dbReference type="EMBL" id="AJWK01000046">
    <property type="status" value="NOT_ANNOTATED_CDS"/>
    <property type="molecule type" value="Genomic_DNA"/>
</dbReference>
<feature type="signal peptide" evidence="2">
    <location>
        <begin position="1"/>
        <end position="18"/>
    </location>
</feature>
<sequence>MIFRVLLASAFVLASVEARLEFCVCCKDQTGQPVTENCDIPAKSVNEEELQTLINLCLEREGIYKRFAPDPHDLYWARYYNRYYDDDYYKSNMKRVLPDINHIVYNRSKINYEIFPEKNCEASLTAWKDTLFWISGNSSWALTTTDGLLARKVVPLNGTEEPLYQIMTKQGPTYYKPYRSTPYSKNPSLLAFNGTYEVLLRIVPHLQSLHDIEYTSEKNILSTEQTNFGKICLVNNEVEPKDFVVHINVPSLRSIDLHGNYLPGSSLQVNDGNETFKLKIGWLSDYTVVKSVGFEDLYGYRFLDNDVLGLWGVVERNFTSKLTTILMESNPKNALLETELNVTGTKIERTIMRLSLENYKYTDSLVVDLSDRVAAGMLFTLAGIMIIGIILFVCKKCFCCCFRDRVTTGYQRIDETTTATNA</sequence>
<dbReference type="EnsemblMetazoa" id="LLOJ000029-RA">
    <property type="protein sequence ID" value="LLOJ000029-PA"/>
    <property type="gene ID" value="LLOJ000029"/>
</dbReference>
<reference evidence="3" key="1">
    <citation type="submission" date="2020-05" db="UniProtKB">
        <authorList>
            <consortium name="EnsemblMetazoa"/>
        </authorList>
    </citation>
    <scope>IDENTIFICATION</scope>
    <source>
        <strain evidence="3">Jacobina</strain>
    </source>
</reference>
<feature type="transmembrane region" description="Helical" evidence="1">
    <location>
        <begin position="373"/>
        <end position="394"/>
    </location>
</feature>
<accession>A0A1B0C816</accession>
<keyword evidence="1" id="KW-0812">Transmembrane</keyword>
<dbReference type="VEuPathDB" id="VectorBase:LLOJ000029"/>